<feature type="compositionally biased region" description="Pro residues" evidence="1">
    <location>
        <begin position="105"/>
        <end position="116"/>
    </location>
</feature>
<feature type="region of interest" description="Disordered" evidence="1">
    <location>
        <begin position="56"/>
        <end position="78"/>
    </location>
</feature>
<organism evidence="2 3">
    <name type="scientific">Mycena albidolilacea</name>
    <dbReference type="NCBI Taxonomy" id="1033008"/>
    <lineage>
        <taxon>Eukaryota</taxon>
        <taxon>Fungi</taxon>
        <taxon>Dikarya</taxon>
        <taxon>Basidiomycota</taxon>
        <taxon>Agaricomycotina</taxon>
        <taxon>Agaricomycetes</taxon>
        <taxon>Agaricomycetidae</taxon>
        <taxon>Agaricales</taxon>
        <taxon>Marasmiineae</taxon>
        <taxon>Mycenaceae</taxon>
        <taxon>Mycena</taxon>
    </lineage>
</organism>
<accession>A0AAD7F1M6</accession>
<name>A0AAD7F1M6_9AGAR</name>
<evidence type="ECO:0000256" key="1">
    <source>
        <dbReference type="SAM" id="MobiDB-lite"/>
    </source>
</evidence>
<feature type="compositionally biased region" description="Low complexity" evidence="1">
    <location>
        <begin position="126"/>
        <end position="135"/>
    </location>
</feature>
<protein>
    <submittedName>
        <fullName evidence="2">Uncharacterized protein</fullName>
    </submittedName>
</protein>
<reference evidence="2" key="1">
    <citation type="submission" date="2023-03" db="EMBL/GenBank/DDBJ databases">
        <title>Massive genome expansion in bonnet fungi (Mycena s.s.) driven by repeated elements and novel gene families across ecological guilds.</title>
        <authorList>
            <consortium name="Lawrence Berkeley National Laboratory"/>
            <person name="Harder C.B."/>
            <person name="Miyauchi S."/>
            <person name="Viragh M."/>
            <person name="Kuo A."/>
            <person name="Thoen E."/>
            <person name="Andreopoulos B."/>
            <person name="Lu D."/>
            <person name="Skrede I."/>
            <person name="Drula E."/>
            <person name="Henrissat B."/>
            <person name="Morin E."/>
            <person name="Kohler A."/>
            <person name="Barry K."/>
            <person name="LaButti K."/>
            <person name="Morin E."/>
            <person name="Salamov A."/>
            <person name="Lipzen A."/>
            <person name="Mereny Z."/>
            <person name="Hegedus B."/>
            <person name="Baldrian P."/>
            <person name="Stursova M."/>
            <person name="Weitz H."/>
            <person name="Taylor A."/>
            <person name="Grigoriev I.V."/>
            <person name="Nagy L.G."/>
            <person name="Martin F."/>
            <person name="Kauserud H."/>
        </authorList>
    </citation>
    <scope>NUCLEOTIDE SEQUENCE</scope>
    <source>
        <strain evidence="2">CBHHK002</strain>
    </source>
</reference>
<gene>
    <name evidence="2" type="ORF">DFH08DRAFT_257576</name>
</gene>
<feature type="region of interest" description="Disordered" evidence="1">
    <location>
        <begin position="103"/>
        <end position="243"/>
    </location>
</feature>
<comment type="caution">
    <text evidence="2">The sequence shown here is derived from an EMBL/GenBank/DDBJ whole genome shotgun (WGS) entry which is preliminary data.</text>
</comment>
<dbReference type="AlphaFoldDB" id="A0AAD7F1M6"/>
<sequence>MSSAFFSGCSNFEISGGTFNDIQGNLNETHVNHYNVHYTNANGNVTRYQNWRVAPEAPSFNHHSPPPRRDSGRGNFFAPVEMRPPISVHSTAELVDRIRAVPRSDPIPEPRGPPSPYNINPSQATPFPGRGRGVPPRAPSTQHSLPRPSGSVNAPRDDRRRGDPWAYSPPPVGGDPWAYSPPPMASSRSPVSYRDRRFTEDETMFDDETSQSEDEDDSDIESDAGAPAIPPFGNLVGATGSSD</sequence>
<feature type="compositionally biased region" description="Pro residues" evidence="1">
    <location>
        <begin position="167"/>
        <end position="184"/>
    </location>
</feature>
<dbReference type="Proteomes" id="UP001218218">
    <property type="component" value="Unassembled WGS sequence"/>
</dbReference>
<dbReference type="EMBL" id="JARIHO010000003">
    <property type="protein sequence ID" value="KAJ7363743.1"/>
    <property type="molecule type" value="Genomic_DNA"/>
</dbReference>
<evidence type="ECO:0000313" key="3">
    <source>
        <dbReference type="Proteomes" id="UP001218218"/>
    </source>
</evidence>
<evidence type="ECO:0000313" key="2">
    <source>
        <dbReference type="EMBL" id="KAJ7363743.1"/>
    </source>
</evidence>
<proteinExistence type="predicted"/>
<feature type="compositionally biased region" description="Acidic residues" evidence="1">
    <location>
        <begin position="201"/>
        <end position="222"/>
    </location>
</feature>
<keyword evidence="3" id="KW-1185">Reference proteome</keyword>